<dbReference type="PANTHER" id="PTHR38097:SF2">
    <property type="entry name" value="DNA-BINDING PROTEIN STPA"/>
    <property type="match status" value="1"/>
</dbReference>
<sequence>MPTYKQLLAEKEALEAKLSEVRANEVSSVIDQIRQLMADYDLTVDDIAPKRRRGRPAGSGAGVGAARKTSSLPPKYQDPKTGKTWSGRGRAPAWLGKRPERFLIEQAA</sequence>
<feature type="domain" description="DNA-binding protein H-NS-like C-terminal" evidence="6">
    <location>
        <begin position="64"/>
        <end position="104"/>
    </location>
</feature>
<dbReference type="SUPFAM" id="SSF81273">
    <property type="entry name" value="H-NS histone-like proteins"/>
    <property type="match status" value="1"/>
</dbReference>
<dbReference type="GO" id="GO:0003677">
    <property type="term" value="F:DNA binding"/>
    <property type="evidence" value="ECO:0007669"/>
    <property type="project" value="UniProtKB-KW"/>
</dbReference>
<evidence type="ECO:0000256" key="2">
    <source>
        <dbReference type="ARBA" id="ARBA00010610"/>
    </source>
</evidence>
<keyword evidence="4 7" id="KW-0238">DNA-binding</keyword>
<accession>A0ABM8WV33</accession>
<dbReference type="PANTHER" id="PTHR38097">
    <property type="match status" value="1"/>
</dbReference>
<reference evidence="7 8" key="1">
    <citation type="submission" date="2021-08" db="EMBL/GenBank/DDBJ databases">
        <authorList>
            <person name="Peeters C."/>
        </authorList>
    </citation>
    <scope>NUCLEOTIDE SEQUENCE [LARGE SCALE GENOMIC DNA]</scope>
    <source>
        <strain evidence="7 8">LMG 32289</strain>
    </source>
</reference>
<evidence type="ECO:0000313" key="7">
    <source>
        <dbReference type="EMBL" id="CAG9171367.1"/>
    </source>
</evidence>
<dbReference type="EMBL" id="CAJZAG010000004">
    <property type="protein sequence ID" value="CAG9171367.1"/>
    <property type="molecule type" value="Genomic_DNA"/>
</dbReference>
<evidence type="ECO:0000256" key="4">
    <source>
        <dbReference type="ARBA" id="ARBA00023125"/>
    </source>
</evidence>
<dbReference type="RefSeq" id="WP_223988063.1">
    <property type="nucleotide sequence ID" value="NZ_CAJZAG010000004.1"/>
</dbReference>
<comment type="similarity">
    <text evidence="2">Belongs to the histone-like protein H-NS family.</text>
</comment>
<proteinExistence type="inferred from homology"/>
<feature type="region of interest" description="Disordered" evidence="5">
    <location>
        <begin position="48"/>
        <end position="108"/>
    </location>
</feature>
<evidence type="ECO:0000259" key="6">
    <source>
        <dbReference type="SMART" id="SM00528"/>
    </source>
</evidence>
<evidence type="ECO:0000256" key="3">
    <source>
        <dbReference type="ARBA" id="ARBA00022490"/>
    </source>
</evidence>
<evidence type="ECO:0000313" key="8">
    <source>
        <dbReference type="Proteomes" id="UP000706525"/>
    </source>
</evidence>
<name>A0ABM8WV33_9BURK</name>
<gene>
    <name evidence="7" type="ORF">LMG32289_02327</name>
</gene>
<protein>
    <submittedName>
        <fullName evidence="7">DNA-binding protein Bv3F</fullName>
    </submittedName>
</protein>
<evidence type="ECO:0000256" key="5">
    <source>
        <dbReference type="SAM" id="MobiDB-lite"/>
    </source>
</evidence>
<keyword evidence="3" id="KW-0963">Cytoplasm</keyword>
<organism evidence="7 8">
    <name type="scientific">Cupriavidus pampae</name>
    <dbReference type="NCBI Taxonomy" id="659251"/>
    <lineage>
        <taxon>Bacteria</taxon>
        <taxon>Pseudomonadati</taxon>
        <taxon>Pseudomonadota</taxon>
        <taxon>Betaproteobacteria</taxon>
        <taxon>Burkholderiales</taxon>
        <taxon>Burkholderiaceae</taxon>
        <taxon>Cupriavidus</taxon>
    </lineage>
</organism>
<dbReference type="InterPro" id="IPR027444">
    <property type="entry name" value="H-NS_C_dom"/>
</dbReference>
<dbReference type="Gene3D" id="4.10.430.30">
    <property type="match status" value="1"/>
</dbReference>
<keyword evidence="8" id="KW-1185">Reference proteome</keyword>
<feature type="compositionally biased region" description="Basic and acidic residues" evidence="5">
    <location>
        <begin position="97"/>
        <end position="108"/>
    </location>
</feature>
<comment type="caution">
    <text evidence="7">The sequence shown here is derived from an EMBL/GenBank/DDBJ whole genome shotgun (WGS) entry which is preliminary data.</text>
</comment>
<dbReference type="SMART" id="SM00528">
    <property type="entry name" value="HNS"/>
    <property type="match status" value="1"/>
</dbReference>
<dbReference type="Pfam" id="PF00816">
    <property type="entry name" value="Histone_HNS"/>
    <property type="match status" value="1"/>
</dbReference>
<dbReference type="Proteomes" id="UP000706525">
    <property type="component" value="Unassembled WGS sequence"/>
</dbReference>
<comment type="subcellular location">
    <subcellularLocation>
        <location evidence="1">Cytoplasm</location>
        <location evidence="1">Nucleoid</location>
    </subcellularLocation>
</comment>
<evidence type="ECO:0000256" key="1">
    <source>
        <dbReference type="ARBA" id="ARBA00004453"/>
    </source>
</evidence>